<comment type="caution">
    <text evidence="1">The sequence shown here is derived from an EMBL/GenBank/DDBJ whole genome shotgun (WGS) entry which is preliminary data.</text>
</comment>
<sequence length="1339" mass="143030">MTQVPLQRRVTGANRAGRTNAVPIAEDLDEADLDVAPPAYGEHHDQLQFSQAGFNADAAVTTEGRVNIHINEKNHRLSELLASTLSRPLEPAGPLPPAYIPPSLGGQPGQTPPPRLNVVIQIVGSRGDVQPFVALGQVLRDTYGHRVRLATHANFRSFVEENGLEFFNIGGDPAQLMAFMVKNPGLMPGLDTLKSGDIKRRRLEIEQILVGCWRSCIEAGDGMGVAPPQHKRDEPLDERFVLPGDPGVRPFVADAIIANPPSFAHVHIAEKLGIPLHMMFTMPWTPTKAFPHPLADVVAADTDAAITNYVSYALVEMMTWQGLGDVINRFRVSVLELESLSLMWAPGLLNRLRIPATYCWSPALTPKPADWAPEITVSGFYFLNLESNYTPDPELAAFLAAGPPPVYIGFGSIVVDDPDRLTQTIFQAILKSGVRAIVSKGWGGIGGDAAGVPEGVFMLGNCPHDWLFKHVSAVVHHGGAGTTAAGIMAGQPTVVVPFFGDQIFWGSMVAKAGAGPAPIPYKKLTAETLAAAIEHAVLPQTQARARELGAKIKQEKGADVGGKSFHQFLNTDNMRCSLAPSRVAVWRVRRSKVRLSTLATAVLVKQGLLKYTDLKLYRPIEYNTEDQPWDPISAVASALIGDVGAFTMAVADFPREVFKTGKKAKEKADDTKDESAKADDAASGSDSSSQRRAPTHSATPSLASPSIAHDSVESLSIQSPAVGPSTALSSHPLGTSHSSRPSTSATSSAPPPRSTSTPDPGSASTPTASTPNLDVAIAAGKGVGRIVGAGMKFYGNTCMGLARGFRNAPKLYNDDTVRPPEKVTGLVSGMRIAGKEFGLGLYDGTSGLFTQPWKGAEKEGGKGFVKGVGKGIGGFFLKNAGAIFAIPAYTVQGIRAEVRGMFARSSMNYIITSRVLQGEEDWGMAMAEERADVLARWQTIKDDLKGFYLLKQRESEKGKGVAVDDAPGDQQQLWEGGSEGARSGLLNLPRGPWNRRRAGSSATSNSATTATTAAGSSSYFPPTTASSASSNFTFEDRESLERAIQQSVVQTSTGDQAEDARVEAAVRASVMEMRRAMEQPQPSPGATGQGPSFSGWIADQKINPATAAAASEAGALTDEEWTNISDEEYQALIEEAVRQSIQQQEMDQNQKYWFPGGGESQSQSQTEQGQFELPAAAELPGYIPFFPPATTPATTTTTTTEGNTCRSNEAETRPGDGNDDDEEQLRLAMEESEREHRSREQEAERQRTEEEIVLEYVKRQSLAEAEYRKSRAGTGTTSLGVGAGGGAEKGKAAEAEAGLAEEGVTEGGEEEDEELRRAIEESLKMSGDGSGAGPSKAGW</sequence>
<proteinExistence type="predicted"/>
<evidence type="ECO:0000313" key="1">
    <source>
        <dbReference type="EMBL" id="KAH6650255.1"/>
    </source>
</evidence>
<dbReference type="EMBL" id="JAGIZQ010000001">
    <property type="protein sequence ID" value="KAH6650255.1"/>
    <property type="molecule type" value="Genomic_DNA"/>
</dbReference>
<organism evidence="1 2">
    <name type="scientific">Chaetomium tenue</name>
    <dbReference type="NCBI Taxonomy" id="1854479"/>
    <lineage>
        <taxon>Eukaryota</taxon>
        <taxon>Fungi</taxon>
        <taxon>Dikarya</taxon>
        <taxon>Ascomycota</taxon>
        <taxon>Pezizomycotina</taxon>
        <taxon>Sordariomycetes</taxon>
        <taxon>Sordariomycetidae</taxon>
        <taxon>Sordariales</taxon>
        <taxon>Chaetomiaceae</taxon>
        <taxon>Chaetomium</taxon>
    </lineage>
</organism>
<accession>A0ACB7PPI0</accession>
<name>A0ACB7PPI0_9PEZI</name>
<reference evidence="1 2" key="1">
    <citation type="journal article" date="2021" name="Nat. Commun.">
        <title>Genetic determinants of endophytism in the Arabidopsis root mycobiome.</title>
        <authorList>
            <person name="Mesny F."/>
            <person name="Miyauchi S."/>
            <person name="Thiergart T."/>
            <person name="Pickel B."/>
            <person name="Atanasova L."/>
            <person name="Karlsson M."/>
            <person name="Huettel B."/>
            <person name="Barry K.W."/>
            <person name="Haridas S."/>
            <person name="Chen C."/>
            <person name="Bauer D."/>
            <person name="Andreopoulos W."/>
            <person name="Pangilinan J."/>
            <person name="LaButti K."/>
            <person name="Riley R."/>
            <person name="Lipzen A."/>
            <person name="Clum A."/>
            <person name="Drula E."/>
            <person name="Henrissat B."/>
            <person name="Kohler A."/>
            <person name="Grigoriev I.V."/>
            <person name="Martin F.M."/>
            <person name="Hacquard S."/>
        </authorList>
    </citation>
    <scope>NUCLEOTIDE SEQUENCE [LARGE SCALE GENOMIC DNA]</scope>
    <source>
        <strain evidence="1 2">MPI-SDFR-AT-0079</strain>
    </source>
</reference>
<evidence type="ECO:0000313" key="2">
    <source>
        <dbReference type="Proteomes" id="UP000724584"/>
    </source>
</evidence>
<keyword evidence="2" id="KW-1185">Reference proteome</keyword>
<protein>
    <submittedName>
        <fullName evidence="1">Uncharacterized protein</fullName>
    </submittedName>
</protein>
<dbReference type="Proteomes" id="UP000724584">
    <property type="component" value="Unassembled WGS sequence"/>
</dbReference>
<gene>
    <name evidence="1" type="ORF">F5144DRAFT_543338</name>
</gene>